<feature type="signal peptide" evidence="1">
    <location>
        <begin position="1"/>
        <end position="22"/>
    </location>
</feature>
<dbReference type="SUPFAM" id="SSF52821">
    <property type="entry name" value="Rhodanese/Cell cycle control phosphatase"/>
    <property type="match status" value="1"/>
</dbReference>
<dbReference type="PROSITE" id="PS50206">
    <property type="entry name" value="RHODANESE_3"/>
    <property type="match status" value="1"/>
</dbReference>
<dbReference type="InterPro" id="IPR036873">
    <property type="entry name" value="Rhodanese-like_dom_sf"/>
</dbReference>
<dbReference type="PROSITE" id="PS51257">
    <property type="entry name" value="PROKAR_LIPOPROTEIN"/>
    <property type="match status" value="1"/>
</dbReference>
<dbReference type="EMBL" id="WTYF01000004">
    <property type="protein sequence ID" value="MXO52207.1"/>
    <property type="molecule type" value="Genomic_DNA"/>
</dbReference>
<keyword evidence="1" id="KW-0732">Signal</keyword>
<dbReference type="Pfam" id="PF00581">
    <property type="entry name" value="Rhodanese"/>
    <property type="match status" value="1"/>
</dbReference>
<proteinExistence type="predicted"/>
<dbReference type="InterPro" id="IPR001763">
    <property type="entry name" value="Rhodanese-like_dom"/>
</dbReference>
<protein>
    <submittedName>
        <fullName evidence="3">Rhodanese-like domain-containing protein</fullName>
    </submittedName>
</protein>
<evidence type="ECO:0000256" key="1">
    <source>
        <dbReference type="SAM" id="SignalP"/>
    </source>
</evidence>
<reference evidence="3 4" key="1">
    <citation type="submission" date="2019-12" db="EMBL/GenBank/DDBJ databases">
        <title>Genomic-based taxomic classification of the family Erythrobacteraceae.</title>
        <authorList>
            <person name="Xu L."/>
        </authorList>
    </citation>
    <scope>NUCLEOTIDE SEQUENCE [LARGE SCALE GENOMIC DNA]</scope>
    <source>
        <strain evidence="3 4">DSM 16225</strain>
    </source>
</reference>
<dbReference type="SMART" id="SM00450">
    <property type="entry name" value="RHOD"/>
    <property type="match status" value="1"/>
</dbReference>
<gene>
    <name evidence="3" type="ORF">GRI42_12910</name>
</gene>
<name>A0A844Y474_9SPHN</name>
<evidence type="ECO:0000313" key="4">
    <source>
        <dbReference type="Proteomes" id="UP000444185"/>
    </source>
</evidence>
<dbReference type="CDD" id="cd00158">
    <property type="entry name" value="RHOD"/>
    <property type="match status" value="1"/>
</dbReference>
<dbReference type="Proteomes" id="UP000444185">
    <property type="component" value="Unassembled WGS sequence"/>
</dbReference>
<dbReference type="GO" id="GO:0004792">
    <property type="term" value="F:thiosulfate-cyanide sulfurtransferase activity"/>
    <property type="evidence" value="ECO:0007669"/>
    <property type="project" value="TreeGrafter"/>
</dbReference>
<comment type="caution">
    <text evidence="3">The sequence shown here is derived from an EMBL/GenBank/DDBJ whole genome shotgun (WGS) entry which is preliminary data.</text>
</comment>
<dbReference type="AlphaFoldDB" id="A0A844Y474"/>
<accession>A0A844Y474</accession>
<keyword evidence="4" id="KW-1185">Reference proteome</keyword>
<dbReference type="RefSeq" id="WP_160608868.1">
    <property type="nucleotide sequence ID" value="NZ_WTYF01000004.1"/>
</dbReference>
<evidence type="ECO:0000313" key="3">
    <source>
        <dbReference type="EMBL" id="MXO52207.1"/>
    </source>
</evidence>
<evidence type="ECO:0000259" key="2">
    <source>
        <dbReference type="PROSITE" id="PS50206"/>
    </source>
</evidence>
<sequence>MMLRSLLALAAAGLLAACSAGATTADDDVAAPHLAGALTIEAKALATRIEAGEQIQLIDVRTPEEFAEGHLEGAINVPLDSFNPATLPDTGGAERVLYCRSARRSAEAAEKLADATGRDAVHLEGGILAWEKAGLPVERD</sequence>
<feature type="domain" description="Rhodanese" evidence="2">
    <location>
        <begin position="51"/>
        <end position="139"/>
    </location>
</feature>
<dbReference type="PANTHER" id="PTHR44086">
    <property type="entry name" value="THIOSULFATE SULFURTRANSFERASE RDL2, MITOCHONDRIAL-RELATED"/>
    <property type="match status" value="1"/>
</dbReference>
<feature type="chain" id="PRO_5032997177" evidence="1">
    <location>
        <begin position="23"/>
        <end position="140"/>
    </location>
</feature>
<dbReference type="Gene3D" id="3.40.250.10">
    <property type="entry name" value="Rhodanese-like domain"/>
    <property type="match status" value="1"/>
</dbReference>
<dbReference type="PANTHER" id="PTHR44086:SF10">
    <property type="entry name" value="THIOSULFATE SULFURTRANSFERASE_RHODANESE-LIKE DOMAIN-CONTAINING PROTEIN 3"/>
    <property type="match status" value="1"/>
</dbReference>
<dbReference type="OrthoDB" id="9789585at2"/>
<organism evidence="3 4">
    <name type="scientific">Qipengyuania gaetbuli</name>
    <dbReference type="NCBI Taxonomy" id="266952"/>
    <lineage>
        <taxon>Bacteria</taxon>
        <taxon>Pseudomonadati</taxon>
        <taxon>Pseudomonadota</taxon>
        <taxon>Alphaproteobacteria</taxon>
        <taxon>Sphingomonadales</taxon>
        <taxon>Erythrobacteraceae</taxon>
        <taxon>Qipengyuania</taxon>
    </lineage>
</organism>